<accession>T4V7Q3</accession>
<dbReference type="InterPro" id="IPR018989">
    <property type="entry name" value="DUF2001"/>
</dbReference>
<evidence type="ECO:0000313" key="2">
    <source>
        <dbReference type="Proteomes" id="UP000015688"/>
    </source>
</evidence>
<sequence>MKTNEAIMGTFGNLWLDDEEITSLKAFQAKDEYQKEEVVKCGSMIKGYKITQIDRKGSATFNKVDSKMCKKIMEKVQKGITPRFTIIVKLHDPDANGAERMAFHDVVFDDLTLFDFETGKLGEVETPFTYEWVTPLDLI</sequence>
<reference evidence="1 2" key="1">
    <citation type="submission" date="2013-06" db="EMBL/GenBank/DDBJ databases">
        <authorList>
            <person name="Walk S."/>
            <person name="Aronoff D."/>
            <person name="Young V.Y."/>
            <person name="Marsh J."/>
            <person name="Harrison L."/>
            <person name="Daugherty S.C."/>
            <person name="Shefchek K.A."/>
            <person name="Hine E.E."/>
            <person name="Tallon L.J."/>
            <person name="Sadzewicz L.K."/>
            <person name="Rasko D.A."/>
        </authorList>
    </citation>
    <scope>NUCLEOTIDE SEQUENCE [LARGE SCALE GENOMIC DNA]</scope>
    <source>
        <strain evidence="1 2">ATCC 638</strain>
    </source>
</reference>
<dbReference type="AlphaFoldDB" id="T4V7Q3"/>
<protein>
    <recommendedName>
        <fullName evidence="3">Phage-like element PBSX protein xkdM</fullName>
    </recommendedName>
</protein>
<dbReference type="PATRIC" id="fig|1233171.3.peg.3500"/>
<dbReference type="Proteomes" id="UP000015688">
    <property type="component" value="Unassembled WGS sequence"/>
</dbReference>
<organism evidence="1 2">
    <name type="scientific">Paraclostridium bifermentans ATCC 638 = DSM 14991</name>
    <dbReference type="NCBI Taxonomy" id="1233171"/>
    <lineage>
        <taxon>Bacteria</taxon>
        <taxon>Bacillati</taxon>
        <taxon>Bacillota</taxon>
        <taxon>Clostridia</taxon>
        <taxon>Peptostreptococcales</taxon>
        <taxon>Peptostreptococcaceae</taxon>
        <taxon>Paraclostridium</taxon>
    </lineage>
</organism>
<dbReference type="Pfam" id="PF09393">
    <property type="entry name" value="DUF2001"/>
    <property type="match status" value="1"/>
</dbReference>
<dbReference type="InterPro" id="IPR038628">
    <property type="entry name" value="XkdM-like_sf"/>
</dbReference>
<evidence type="ECO:0000313" key="1">
    <source>
        <dbReference type="EMBL" id="EQK39754.1"/>
    </source>
</evidence>
<dbReference type="Gene3D" id="2.30.110.40">
    <property type="entry name" value="Phage tail tube protein"/>
    <property type="match status" value="1"/>
</dbReference>
<proteinExistence type="predicted"/>
<dbReference type="SUPFAM" id="SSF69279">
    <property type="entry name" value="Phage tail proteins"/>
    <property type="match status" value="1"/>
</dbReference>
<gene>
    <name evidence="1" type="ORF">C672_3634</name>
</gene>
<evidence type="ECO:0008006" key="3">
    <source>
        <dbReference type="Google" id="ProtNLM"/>
    </source>
</evidence>
<dbReference type="EMBL" id="AVNC01000023">
    <property type="protein sequence ID" value="EQK39754.1"/>
    <property type="molecule type" value="Genomic_DNA"/>
</dbReference>
<comment type="caution">
    <text evidence="1">The sequence shown here is derived from an EMBL/GenBank/DDBJ whole genome shotgun (WGS) entry which is preliminary data.</text>
</comment>
<dbReference type="RefSeq" id="WP_021434510.1">
    <property type="nucleotide sequence ID" value="NZ_AVNC01000023.1"/>
</dbReference>
<name>T4V7Q3_PARBF</name>